<evidence type="ECO:0000256" key="3">
    <source>
        <dbReference type="ARBA" id="ARBA00017753"/>
    </source>
</evidence>
<dbReference type="PANTHER" id="PTHR46275">
    <property type="entry name" value="HEPATOCYTE GROWTH FACTOR-REGULATED TYROSINE KINASE SUBSTRATE"/>
    <property type="match status" value="1"/>
</dbReference>
<dbReference type="CDD" id="cd15735">
    <property type="entry name" value="FYVE_spVPS27p_like"/>
    <property type="match status" value="1"/>
</dbReference>
<dbReference type="GO" id="GO:0043130">
    <property type="term" value="F:ubiquitin binding"/>
    <property type="evidence" value="ECO:0007669"/>
    <property type="project" value="InterPro"/>
</dbReference>
<organism evidence="13 14">
    <name type="scientific">Pseudomicrostroma glucosiphilum</name>
    <dbReference type="NCBI Taxonomy" id="1684307"/>
    <lineage>
        <taxon>Eukaryota</taxon>
        <taxon>Fungi</taxon>
        <taxon>Dikarya</taxon>
        <taxon>Basidiomycota</taxon>
        <taxon>Ustilaginomycotina</taxon>
        <taxon>Exobasidiomycetes</taxon>
        <taxon>Microstromatales</taxon>
        <taxon>Microstromatales incertae sedis</taxon>
        <taxon>Pseudomicrostroma</taxon>
    </lineage>
</organism>
<protein>
    <recommendedName>
        <fullName evidence="3 8">Vacuolar protein sorting-associated protein 27</fullName>
    </recommendedName>
</protein>
<keyword evidence="5 8" id="KW-0967">Endosome</keyword>
<dbReference type="InterPro" id="IPR008942">
    <property type="entry name" value="ENTH_VHS"/>
</dbReference>
<dbReference type="GO" id="GO:0005769">
    <property type="term" value="C:early endosome"/>
    <property type="evidence" value="ECO:0007669"/>
    <property type="project" value="TreeGrafter"/>
</dbReference>
<dbReference type="InterPro" id="IPR011011">
    <property type="entry name" value="Znf_FYVE_PHD"/>
</dbReference>
<comment type="subunit">
    <text evidence="8">Component of the ESCRT-0 complex composed of HSE1 and VPS27.</text>
</comment>
<evidence type="ECO:0000256" key="8">
    <source>
        <dbReference type="PIRNR" id="PIRNR036956"/>
    </source>
</evidence>
<feature type="region of interest" description="Disordered" evidence="10">
    <location>
        <begin position="341"/>
        <end position="389"/>
    </location>
</feature>
<dbReference type="GO" id="GO:0008270">
    <property type="term" value="F:zinc ion binding"/>
    <property type="evidence" value="ECO:0007669"/>
    <property type="project" value="UniProtKB-KW"/>
</dbReference>
<feature type="compositionally biased region" description="Low complexity" evidence="10">
    <location>
        <begin position="634"/>
        <end position="652"/>
    </location>
</feature>
<feature type="compositionally biased region" description="Low complexity" evidence="10">
    <location>
        <begin position="488"/>
        <end position="506"/>
    </location>
</feature>
<dbReference type="Proteomes" id="UP000245942">
    <property type="component" value="Unassembled WGS sequence"/>
</dbReference>
<dbReference type="PROSITE" id="PS50330">
    <property type="entry name" value="UIM"/>
    <property type="match status" value="2"/>
</dbReference>
<dbReference type="GeneID" id="37016570"/>
<evidence type="ECO:0000256" key="1">
    <source>
        <dbReference type="ARBA" id="ARBA00004125"/>
    </source>
</evidence>
<dbReference type="GO" id="GO:0031623">
    <property type="term" value="P:receptor internalization"/>
    <property type="evidence" value="ECO:0007669"/>
    <property type="project" value="TreeGrafter"/>
</dbReference>
<dbReference type="Gene3D" id="6.10.140.100">
    <property type="match status" value="1"/>
</dbReference>
<dbReference type="SUPFAM" id="SSF48464">
    <property type="entry name" value="ENTH/VHS domain"/>
    <property type="match status" value="1"/>
</dbReference>
<evidence type="ECO:0000259" key="11">
    <source>
        <dbReference type="PROSITE" id="PS50178"/>
    </source>
</evidence>
<dbReference type="CDD" id="cd16979">
    <property type="entry name" value="VHS_Vps27"/>
    <property type="match status" value="1"/>
</dbReference>
<dbReference type="InterPro" id="IPR000306">
    <property type="entry name" value="Znf_FYVE"/>
</dbReference>
<feature type="region of interest" description="Disordered" evidence="10">
    <location>
        <begin position="291"/>
        <end position="328"/>
    </location>
</feature>
<dbReference type="InterPro" id="IPR003903">
    <property type="entry name" value="UIM_dom"/>
</dbReference>
<evidence type="ECO:0000256" key="5">
    <source>
        <dbReference type="ARBA" id="ARBA00022753"/>
    </source>
</evidence>
<dbReference type="Gene3D" id="1.25.40.90">
    <property type="match status" value="1"/>
</dbReference>
<dbReference type="Gene3D" id="1.20.5.1940">
    <property type="match status" value="1"/>
</dbReference>
<dbReference type="InterPro" id="IPR017455">
    <property type="entry name" value="Znf_FYVE-rel"/>
</dbReference>
<dbReference type="InterPro" id="IPR013083">
    <property type="entry name" value="Znf_RING/FYVE/PHD"/>
</dbReference>
<dbReference type="Pfam" id="PF01363">
    <property type="entry name" value="FYVE"/>
    <property type="match status" value="1"/>
</dbReference>
<comment type="subcellular location">
    <subcellularLocation>
        <location evidence="1 8">Endosome membrane</location>
        <topology evidence="1 8">Peripheral membrane protein</topology>
        <orientation evidence="1 8">Cytoplasmic side</orientation>
    </subcellularLocation>
</comment>
<dbReference type="GO" id="GO:0035091">
    <property type="term" value="F:phosphatidylinositol binding"/>
    <property type="evidence" value="ECO:0007669"/>
    <property type="project" value="InterPro"/>
</dbReference>
<evidence type="ECO:0000256" key="10">
    <source>
        <dbReference type="SAM" id="MobiDB-lite"/>
    </source>
</evidence>
<feature type="region of interest" description="Disordered" evidence="10">
    <location>
        <begin position="488"/>
        <end position="761"/>
    </location>
</feature>
<dbReference type="SMART" id="SM00064">
    <property type="entry name" value="FYVE"/>
    <property type="match status" value="1"/>
</dbReference>
<feature type="compositionally biased region" description="Polar residues" evidence="10">
    <location>
        <begin position="672"/>
        <end position="682"/>
    </location>
</feature>
<keyword evidence="4" id="KW-0479">Metal-binding</keyword>
<evidence type="ECO:0000259" key="12">
    <source>
        <dbReference type="PROSITE" id="PS50179"/>
    </source>
</evidence>
<comment type="similarity">
    <text evidence="2 8">Belongs to the VPS27 family.</text>
</comment>
<dbReference type="InterPro" id="IPR002014">
    <property type="entry name" value="VHS_dom"/>
</dbReference>
<keyword evidence="6 9" id="KW-0863">Zinc-finger</keyword>
<dbReference type="PIRSF" id="PIRSF036956">
    <property type="entry name" value="Hrs_Vps27"/>
    <property type="match status" value="1"/>
</dbReference>
<dbReference type="GO" id="GO:0010008">
    <property type="term" value="C:endosome membrane"/>
    <property type="evidence" value="ECO:0007669"/>
    <property type="project" value="UniProtKB-SubCell"/>
</dbReference>
<dbReference type="GO" id="GO:0032456">
    <property type="term" value="P:endocytic recycling"/>
    <property type="evidence" value="ECO:0007669"/>
    <property type="project" value="TreeGrafter"/>
</dbReference>
<dbReference type="SUPFAM" id="SSF57903">
    <property type="entry name" value="FYVE/PHD zinc finger"/>
    <property type="match status" value="1"/>
</dbReference>
<feature type="compositionally biased region" description="Polar residues" evidence="10">
    <location>
        <begin position="689"/>
        <end position="698"/>
    </location>
</feature>
<feature type="compositionally biased region" description="Low complexity" evidence="10">
    <location>
        <begin position="523"/>
        <end position="542"/>
    </location>
</feature>
<feature type="compositionally biased region" description="Low complexity" evidence="10">
    <location>
        <begin position="366"/>
        <end position="378"/>
    </location>
</feature>
<feature type="compositionally biased region" description="Polar residues" evidence="10">
    <location>
        <begin position="291"/>
        <end position="315"/>
    </location>
</feature>
<keyword evidence="7" id="KW-0862">Zinc</keyword>
<feature type="domain" description="VHS" evidence="12">
    <location>
        <begin position="26"/>
        <end position="149"/>
    </location>
</feature>
<dbReference type="AlphaFoldDB" id="A0A316UAU4"/>
<reference evidence="13 14" key="1">
    <citation type="journal article" date="2018" name="Mol. Biol. Evol.">
        <title>Broad Genomic Sampling Reveals a Smut Pathogenic Ancestry of the Fungal Clade Ustilaginomycotina.</title>
        <authorList>
            <person name="Kijpornyongpan T."/>
            <person name="Mondo S.J."/>
            <person name="Barry K."/>
            <person name="Sandor L."/>
            <person name="Lee J."/>
            <person name="Lipzen A."/>
            <person name="Pangilinan J."/>
            <person name="LaButti K."/>
            <person name="Hainaut M."/>
            <person name="Henrissat B."/>
            <person name="Grigoriev I.V."/>
            <person name="Spatafora J.W."/>
            <person name="Aime M.C."/>
        </authorList>
    </citation>
    <scope>NUCLEOTIDE SEQUENCE [LARGE SCALE GENOMIC DNA]</scope>
    <source>
        <strain evidence="13 14">MCA 4718</strain>
    </source>
</reference>
<feature type="region of interest" description="Disordered" evidence="10">
    <location>
        <begin position="233"/>
        <end position="277"/>
    </location>
</feature>
<proteinExistence type="inferred from homology"/>
<dbReference type="PANTHER" id="PTHR46275:SF1">
    <property type="entry name" value="HEPATOCYTE GROWTH FACTOR-REGULATED TYROSINE KINASE SUBSTRATE"/>
    <property type="match status" value="1"/>
</dbReference>
<dbReference type="OrthoDB" id="957735at2759"/>
<dbReference type="PROSITE" id="PS50178">
    <property type="entry name" value="ZF_FYVE"/>
    <property type="match status" value="1"/>
</dbReference>
<keyword evidence="8" id="KW-0472">Membrane</keyword>
<dbReference type="SMART" id="SM00288">
    <property type="entry name" value="VHS"/>
    <property type="match status" value="1"/>
</dbReference>
<evidence type="ECO:0000313" key="13">
    <source>
        <dbReference type="EMBL" id="PWN22340.1"/>
    </source>
</evidence>
<accession>A0A316UAU4</accession>
<feature type="compositionally biased region" description="Polar residues" evidence="10">
    <location>
        <begin position="507"/>
        <end position="519"/>
    </location>
</feature>
<dbReference type="Pfam" id="PF00790">
    <property type="entry name" value="VHS"/>
    <property type="match status" value="1"/>
</dbReference>
<dbReference type="EMBL" id="KZ819323">
    <property type="protein sequence ID" value="PWN22340.1"/>
    <property type="molecule type" value="Genomic_DNA"/>
</dbReference>
<gene>
    <name evidence="13" type="ORF">BCV69DRAFT_311150</name>
</gene>
<evidence type="ECO:0000256" key="4">
    <source>
        <dbReference type="ARBA" id="ARBA00022723"/>
    </source>
</evidence>
<dbReference type="InterPro" id="IPR017073">
    <property type="entry name" value="HGS/VPS27"/>
</dbReference>
<feature type="compositionally biased region" description="Low complexity" evidence="10">
    <location>
        <begin position="559"/>
        <end position="600"/>
    </location>
</feature>
<sequence>MSLWWGSDPFADLVGKATSELLPAGQEDIALNLEVCDQVRSKQVQPKNAMQIIKKRITDPNPNVVLLALGLTDICIKNGGDHFLAEVASREFMDPLTRMLGSPPVNHEVKAKALRLIQEWAQIAEAKPSQMGYMTQAYRLMKDEGFQFPARDSATVASAAFVETLTAPEWVDGDVCLRCRTSFTTFNRKHHCRNCGNVFCQQCSSHTMALPWYGIGQDVRVCDGCFNKKAPPKNLPKLTRSTSTATPMIAPSGRGGAASHHRSATIGSKPKNSKREEDDLALAIKLSLQDSGGASSSRLTSAPSEPSAQRATRQANGRMLEGTDADDDPDLAAAIAASLREYAPPPPSAPADFSDEAAYAPGAPPQSSQYQQEQQSKLPLPPSLELPPQDVDSLLSFSQALRLQEQHARQTGIEPAPNPQVQSLYDKATAARPKMARSLDEAGRRHGVLMSMHDKLTEAVRLYDRLLDAQMSRPAGAYGYQPPSAAAYDYGQPPYQQPAYKQQQPQNNYTWQPHQQQQAYVHASQPPFQPQQAPSGPQQAPAENSGGMYPSLPSAPMDSPQQASAAPYAAHHQQQSLQQQQYAPSHVSSPPASSAGPQQQYFTPPQPEGQYYAQAPSQQSAYDYNAPQQGGPHSAPSYQSQQQLQAQQGAPSDPYQGAGYAPSAASEHYPNGVTSPTVSNAPSAPYDAGSNSQASSAHRANGHADPSVVGAAPSGGEGGYYAWDAPSVPTTEPGQAEATANANSRNSAQWQKADVPALIEL</sequence>
<keyword evidence="14" id="KW-1185">Reference proteome</keyword>
<dbReference type="GO" id="GO:0007034">
    <property type="term" value="P:vacuolar transport"/>
    <property type="evidence" value="ECO:0007669"/>
    <property type="project" value="UniProtKB-ARBA"/>
</dbReference>
<feature type="domain" description="FYVE-type" evidence="11">
    <location>
        <begin position="170"/>
        <end position="230"/>
    </location>
</feature>
<evidence type="ECO:0000256" key="2">
    <source>
        <dbReference type="ARBA" id="ARBA00008597"/>
    </source>
</evidence>
<comment type="function">
    <text evidence="8">Component of the ESCRT-0 complex which is the sorting receptor for ubiquitinated cargo proteins at the multivesicular body (MVB) and recruits ESCRT-I to the MVB outer membrane.</text>
</comment>
<dbReference type="SMART" id="SM00726">
    <property type="entry name" value="UIM"/>
    <property type="match status" value="2"/>
</dbReference>
<evidence type="ECO:0000313" key="14">
    <source>
        <dbReference type="Proteomes" id="UP000245942"/>
    </source>
</evidence>
<feature type="compositionally biased region" description="Polar residues" evidence="10">
    <location>
        <begin position="728"/>
        <end position="750"/>
    </location>
</feature>
<evidence type="ECO:0000256" key="9">
    <source>
        <dbReference type="PROSITE-ProRule" id="PRU00091"/>
    </source>
</evidence>
<dbReference type="PROSITE" id="PS50179">
    <property type="entry name" value="VHS"/>
    <property type="match status" value="1"/>
</dbReference>
<evidence type="ECO:0000256" key="6">
    <source>
        <dbReference type="ARBA" id="ARBA00022771"/>
    </source>
</evidence>
<dbReference type="Gene3D" id="3.30.40.10">
    <property type="entry name" value="Zinc/RING finger domain, C3HC4 (zinc finger)"/>
    <property type="match status" value="1"/>
</dbReference>
<evidence type="ECO:0000256" key="7">
    <source>
        <dbReference type="ARBA" id="ARBA00022833"/>
    </source>
</evidence>
<dbReference type="STRING" id="1684307.A0A316UAU4"/>
<dbReference type="Pfam" id="PF02809">
    <property type="entry name" value="UIM"/>
    <property type="match status" value="2"/>
</dbReference>
<feature type="compositionally biased region" description="Low complexity" evidence="10">
    <location>
        <begin position="610"/>
        <end position="624"/>
    </location>
</feature>
<name>A0A316UAU4_9BASI</name>
<dbReference type="RefSeq" id="XP_025349500.1">
    <property type="nucleotide sequence ID" value="XM_025494836.1"/>
</dbReference>